<reference evidence="4 5" key="1">
    <citation type="submission" date="2024-10" db="EMBL/GenBank/DDBJ databases">
        <title>Updated reference genomes for cyclostephanoid diatoms.</title>
        <authorList>
            <person name="Roberts W.R."/>
            <person name="Alverson A.J."/>
        </authorList>
    </citation>
    <scope>NUCLEOTIDE SEQUENCE [LARGE SCALE GENOMIC DNA]</scope>
    <source>
        <strain evidence="4 5">AJA232-27</strain>
    </source>
</reference>
<dbReference type="GO" id="GO:0032991">
    <property type="term" value="C:protein-containing complex"/>
    <property type="evidence" value="ECO:0007669"/>
    <property type="project" value="UniProtKB-ARBA"/>
</dbReference>
<dbReference type="SUPFAM" id="SSF48371">
    <property type="entry name" value="ARM repeat"/>
    <property type="match status" value="1"/>
</dbReference>
<dbReference type="PROSITE" id="PS50077">
    <property type="entry name" value="HEAT_REPEAT"/>
    <property type="match status" value="8"/>
</dbReference>
<feature type="repeat" description="HEAT" evidence="2">
    <location>
        <begin position="478"/>
        <end position="516"/>
    </location>
</feature>
<keyword evidence="5" id="KW-1185">Reference proteome</keyword>
<dbReference type="InterPro" id="IPR011989">
    <property type="entry name" value="ARM-like"/>
</dbReference>
<feature type="repeat" description="HEAT" evidence="2">
    <location>
        <begin position="556"/>
        <end position="594"/>
    </location>
</feature>
<dbReference type="PANTHER" id="PTHR10648:SF4">
    <property type="entry name" value="PROTEIN PHOSPHATASE 2 (FORMERLY 2A), REGULATORY SUBUNIT A, BETA ISOFORM-RELATED"/>
    <property type="match status" value="1"/>
</dbReference>
<dbReference type="InterPro" id="IPR016024">
    <property type="entry name" value="ARM-type_fold"/>
</dbReference>
<feature type="repeat" description="HEAT" evidence="2">
    <location>
        <begin position="439"/>
        <end position="477"/>
    </location>
</feature>
<evidence type="ECO:0000259" key="3">
    <source>
        <dbReference type="Pfam" id="PF22956"/>
    </source>
</evidence>
<feature type="repeat" description="HEAT" evidence="2">
    <location>
        <begin position="337"/>
        <end position="369"/>
    </location>
</feature>
<keyword evidence="1" id="KW-0677">Repeat</keyword>
<dbReference type="EMBL" id="JALLBG020000045">
    <property type="protein sequence ID" value="KAL3770105.1"/>
    <property type="molecule type" value="Genomic_DNA"/>
</dbReference>
<dbReference type="Proteomes" id="UP001530293">
    <property type="component" value="Unassembled WGS sequence"/>
</dbReference>
<sequence length="709" mass="77441">MIDVDVTDTGTIIGNIKPHQFLEPPPILVPPEGGKIANGDDDNYYGMAMAVDNDNNDNIIDEAIDEEDALRTIEKLLGDDLPSRIEAATKLPMIAKALGPQRTREELLPFLSDSVDDEDEVLEEIASSLGKLIPFVGGKGHASVLLQPLELLLAVEENVVREKASTSAIAISQQMNDDDYQTKFIAMISRLATKEWSTARISACGLIPVAFSKMTNNPHMQLEHVTYFANLCRDDAPMVRRIASRNLGSLLNTVVVTIGPSSLSEGGLVWDILLNLYESLAGGDQPDSVRLHTTQNCVVLGQTMTLIKEQVLSSSSSNTSHEGGEALLRINMIVKRILPLIVATIDDRSWRVRWTAASKFASVVHAFSSLDGTMDALVSAYEKLLQDPEAEVRTAATFNLSEVAKTEAVVYPAGWTGVGGEGVGDVDSDSRRIPVALRLVKRVIQLTEDDSENVRVALAVVATNLAPVLGKDATIKTLLPAMLLLLRDSTSEVRLNIISSLSMLNEVIGAELLIESLLPAILDLAEDSKWRVRLAVIDRMPLLAKQLGTVIFSDRLLSLCVGWLGDDISSIREAAAKNLKELTALLGSEWAVQNLLPRVQEVMENQSYLRRMNAVQAMSLMATVMDESTAQWEILPVLLEMHCDPVPNVRFNVAKGLGLVGPLLNSSMYECQIVPILTLLIEDADPDVRYFAKQSIDLLTAFFESSNLD</sequence>
<protein>
    <recommendedName>
        <fullName evidence="3">Phosphatase 2A Regulatory Subunit A helical domain-containing protein</fullName>
    </recommendedName>
</protein>
<dbReference type="Gene3D" id="1.25.10.10">
    <property type="entry name" value="Leucine-rich Repeat Variant"/>
    <property type="match status" value="1"/>
</dbReference>
<name>A0ABD3N1U8_9STRA</name>
<organism evidence="4 5">
    <name type="scientific">Discostella pseudostelligera</name>
    <dbReference type="NCBI Taxonomy" id="259834"/>
    <lineage>
        <taxon>Eukaryota</taxon>
        <taxon>Sar</taxon>
        <taxon>Stramenopiles</taxon>
        <taxon>Ochrophyta</taxon>
        <taxon>Bacillariophyta</taxon>
        <taxon>Coscinodiscophyceae</taxon>
        <taxon>Thalassiosirophycidae</taxon>
        <taxon>Stephanodiscales</taxon>
        <taxon>Stephanodiscaceae</taxon>
        <taxon>Discostella</taxon>
    </lineage>
</organism>
<feature type="repeat" description="HEAT" evidence="2">
    <location>
        <begin position="595"/>
        <end position="631"/>
    </location>
</feature>
<feature type="repeat" description="HEAT" evidence="2">
    <location>
        <begin position="517"/>
        <end position="555"/>
    </location>
</feature>
<feature type="domain" description="Phosphatase 2A Regulatory Subunit A helical" evidence="3">
    <location>
        <begin position="328"/>
        <end position="521"/>
    </location>
</feature>
<dbReference type="InterPro" id="IPR055231">
    <property type="entry name" value="2AA_helical"/>
</dbReference>
<evidence type="ECO:0000256" key="1">
    <source>
        <dbReference type="ARBA" id="ARBA00022737"/>
    </source>
</evidence>
<comment type="caution">
    <text evidence="4">The sequence shown here is derived from an EMBL/GenBank/DDBJ whole genome shotgun (WGS) entry which is preliminary data.</text>
</comment>
<dbReference type="InterPro" id="IPR051023">
    <property type="entry name" value="PP2A_Regulatory_Subunit_A"/>
</dbReference>
<proteinExistence type="predicted"/>
<evidence type="ECO:0000256" key="2">
    <source>
        <dbReference type="PROSITE-ProRule" id="PRU00103"/>
    </source>
</evidence>
<dbReference type="InterPro" id="IPR021133">
    <property type="entry name" value="HEAT_type_2"/>
</dbReference>
<accession>A0ABD3N1U8</accession>
<evidence type="ECO:0000313" key="5">
    <source>
        <dbReference type="Proteomes" id="UP001530293"/>
    </source>
</evidence>
<dbReference type="Pfam" id="PF02985">
    <property type="entry name" value="HEAT"/>
    <property type="match status" value="1"/>
</dbReference>
<dbReference type="InterPro" id="IPR000357">
    <property type="entry name" value="HEAT"/>
</dbReference>
<evidence type="ECO:0000313" key="4">
    <source>
        <dbReference type="EMBL" id="KAL3770105.1"/>
    </source>
</evidence>
<dbReference type="Pfam" id="PF22956">
    <property type="entry name" value="VPS15-like_hel"/>
    <property type="match status" value="1"/>
</dbReference>
<gene>
    <name evidence="4" type="ORF">ACHAWU_009313</name>
</gene>
<feature type="repeat" description="HEAT" evidence="2">
    <location>
        <begin position="634"/>
        <end position="670"/>
    </location>
</feature>
<dbReference type="GO" id="GO:0005737">
    <property type="term" value="C:cytoplasm"/>
    <property type="evidence" value="ECO:0007669"/>
    <property type="project" value="UniProtKB-ARBA"/>
</dbReference>
<dbReference type="PANTHER" id="PTHR10648">
    <property type="entry name" value="SERINE/THREONINE-PROTEIN PHOSPHATASE PP2A 65 KDA REGULATORY SUBUNIT"/>
    <property type="match status" value="1"/>
</dbReference>
<dbReference type="AlphaFoldDB" id="A0ABD3N1U8"/>
<feature type="repeat" description="HEAT" evidence="2">
    <location>
        <begin position="673"/>
        <end position="709"/>
    </location>
</feature>